<accession>A0AAV0YS55</accession>
<dbReference type="EMBL" id="OX451736">
    <property type="protein sequence ID" value="CAI8587514.1"/>
    <property type="molecule type" value="Genomic_DNA"/>
</dbReference>
<dbReference type="AlphaFoldDB" id="A0AAV0YS55"/>
<gene>
    <name evidence="1" type="ORF">VFH_I302960</name>
</gene>
<evidence type="ECO:0000313" key="2">
    <source>
        <dbReference type="Proteomes" id="UP001157006"/>
    </source>
</evidence>
<evidence type="ECO:0000313" key="1">
    <source>
        <dbReference type="EMBL" id="CAI8587514.1"/>
    </source>
</evidence>
<protein>
    <submittedName>
        <fullName evidence="1">Uncharacterized protein</fullName>
    </submittedName>
</protein>
<dbReference type="Proteomes" id="UP001157006">
    <property type="component" value="Chromosome 1L"/>
</dbReference>
<keyword evidence="2" id="KW-1185">Reference proteome</keyword>
<organism evidence="1 2">
    <name type="scientific">Vicia faba</name>
    <name type="common">Broad bean</name>
    <name type="synonym">Faba vulgaris</name>
    <dbReference type="NCBI Taxonomy" id="3906"/>
    <lineage>
        <taxon>Eukaryota</taxon>
        <taxon>Viridiplantae</taxon>
        <taxon>Streptophyta</taxon>
        <taxon>Embryophyta</taxon>
        <taxon>Tracheophyta</taxon>
        <taxon>Spermatophyta</taxon>
        <taxon>Magnoliopsida</taxon>
        <taxon>eudicotyledons</taxon>
        <taxon>Gunneridae</taxon>
        <taxon>Pentapetalae</taxon>
        <taxon>rosids</taxon>
        <taxon>fabids</taxon>
        <taxon>Fabales</taxon>
        <taxon>Fabaceae</taxon>
        <taxon>Papilionoideae</taxon>
        <taxon>50 kb inversion clade</taxon>
        <taxon>NPAAA clade</taxon>
        <taxon>Hologalegina</taxon>
        <taxon>IRL clade</taxon>
        <taxon>Fabeae</taxon>
        <taxon>Vicia</taxon>
    </lineage>
</organism>
<name>A0AAV0YS55_VICFA</name>
<proteinExistence type="predicted"/>
<sequence>MHYVNGSLLSTPADIENENIEFYKSLVGSKANVLQGIDLPAIRNGKFISPKEAHRISCPIEDNVIWTTLNSIGDNKALGIDGYNAFLFKSSRDIVKKDDKDEILEFFETGKILLVVYCSLVALILKTPEGNTIKDMRPIACCTTIYKII</sequence>
<reference evidence="1 2" key="1">
    <citation type="submission" date="2023-01" db="EMBL/GenBank/DDBJ databases">
        <authorList>
            <person name="Kreplak J."/>
        </authorList>
    </citation>
    <scope>NUCLEOTIDE SEQUENCE [LARGE SCALE GENOMIC DNA]</scope>
</reference>